<dbReference type="InterPro" id="IPR007202">
    <property type="entry name" value="4Fe-4S_dom"/>
</dbReference>
<evidence type="ECO:0000256" key="3">
    <source>
        <dbReference type="ARBA" id="ARBA00023004"/>
    </source>
</evidence>
<evidence type="ECO:0000313" key="8">
    <source>
        <dbReference type="EMBL" id="AEE16213.1"/>
    </source>
</evidence>
<dbReference type="PANTHER" id="PTHR43560:SF1">
    <property type="entry name" value="ION-TRANSLOCATING OXIDOREDUCTASE COMPLEX SUBUNIT B"/>
    <property type="match status" value="1"/>
</dbReference>
<dbReference type="RefSeq" id="WP_013757932.1">
    <property type="nucleotide sequence ID" value="NC_015500.1"/>
</dbReference>
<feature type="region of interest" description="Disordered" evidence="5">
    <location>
        <begin position="335"/>
        <end position="389"/>
    </location>
</feature>
<dbReference type="InterPro" id="IPR009016">
    <property type="entry name" value="Fe_hydrogenase"/>
</dbReference>
<proteinExistence type="predicted"/>
<evidence type="ECO:0000256" key="1">
    <source>
        <dbReference type="ARBA" id="ARBA00022485"/>
    </source>
</evidence>
<dbReference type="InterPro" id="IPR017896">
    <property type="entry name" value="4Fe4S_Fe-S-bd"/>
</dbReference>
<dbReference type="PROSITE" id="PS00198">
    <property type="entry name" value="4FE4S_FER_1"/>
    <property type="match status" value="1"/>
</dbReference>
<dbReference type="HOGENOM" id="CLU_036585_0_0_12"/>
<dbReference type="eggNOG" id="COG4624">
    <property type="taxonomic scope" value="Bacteria"/>
</dbReference>
<evidence type="ECO:0000313" key="9">
    <source>
        <dbReference type="Proteomes" id="UP000006546"/>
    </source>
</evidence>
<dbReference type="SUPFAM" id="SSF53920">
    <property type="entry name" value="Fe-only hydrogenase"/>
    <property type="match status" value="1"/>
</dbReference>
<dbReference type="PROSITE" id="PS51379">
    <property type="entry name" value="4FE4S_FER_2"/>
    <property type="match status" value="2"/>
</dbReference>
<dbReference type="SUPFAM" id="SSF54862">
    <property type="entry name" value="4Fe-4S ferredoxins"/>
    <property type="match status" value="1"/>
</dbReference>
<dbReference type="Gene3D" id="3.40.950.10">
    <property type="entry name" value="Fe-only Hydrogenase (Larger Subunit), Chain L, domain 3"/>
    <property type="match status" value="1"/>
</dbReference>
<dbReference type="eggNOG" id="COG2221">
    <property type="taxonomic scope" value="Bacteria"/>
</dbReference>
<evidence type="ECO:0000259" key="7">
    <source>
        <dbReference type="PROSITE" id="PS51656"/>
    </source>
</evidence>
<dbReference type="PROSITE" id="PS51656">
    <property type="entry name" value="4FE4S"/>
    <property type="match status" value="1"/>
</dbReference>
<dbReference type="eggNOG" id="COG2000">
    <property type="taxonomic scope" value="Bacteria"/>
</dbReference>
<dbReference type="GO" id="GO:0046872">
    <property type="term" value="F:metal ion binding"/>
    <property type="evidence" value="ECO:0007669"/>
    <property type="project" value="UniProtKB-KW"/>
</dbReference>
<dbReference type="InterPro" id="IPR050395">
    <property type="entry name" value="4Fe4S_Ferredoxin_RnfB"/>
</dbReference>
<dbReference type="Pfam" id="PF13237">
    <property type="entry name" value="Fer4_10"/>
    <property type="match status" value="1"/>
</dbReference>
<dbReference type="Pfam" id="PF04060">
    <property type="entry name" value="FeS"/>
    <property type="match status" value="1"/>
</dbReference>
<dbReference type="GO" id="GO:0051539">
    <property type="term" value="F:4 iron, 4 sulfur cluster binding"/>
    <property type="evidence" value="ECO:0007669"/>
    <property type="project" value="UniProtKB-KW"/>
</dbReference>
<feature type="domain" description="4Fe-4S" evidence="7">
    <location>
        <begin position="400"/>
        <end position="459"/>
    </location>
</feature>
<reference evidence="9" key="1">
    <citation type="submission" date="2011-04" db="EMBL/GenBank/DDBJ databases">
        <title>The complete genome of Treponema brennaborense DSM 12168.</title>
        <authorList>
            <person name="Lucas S."/>
            <person name="Han J."/>
            <person name="Lapidus A."/>
            <person name="Bruce D."/>
            <person name="Goodwin L."/>
            <person name="Pitluck S."/>
            <person name="Peters L."/>
            <person name="Kyrpides N."/>
            <person name="Mavromatis K."/>
            <person name="Ivanova N."/>
            <person name="Mikhailova N."/>
            <person name="Pagani I."/>
            <person name="Teshima H."/>
            <person name="Detter J.C."/>
            <person name="Tapia R."/>
            <person name="Han C."/>
            <person name="Land M."/>
            <person name="Hauser L."/>
            <person name="Markowitz V."/>
            <person name="Cheng J.-F."/>
            <person name="Hugenholtz P."/>
            <person name="Woyke T."/>
            <person name="Wu D."/>
            <person name="Gronow S."/>
            <person name="Wellnitz S."/>
            <person name="Brambilla E."/>
            <person name="Klenk H.-P."/>
            <person name="Eisen J.A."/>
        </authorList>
    </citation>
    <scope>NUCLEOTIDE SEQUENCE [LARGE SCALE GENOMIC DNA]</scope>
    <source>
        <strain evidence="9">DSM 12168 / CIP 105900 / DD5/3</strain>
    </source>
</reference>
<evidence type="ECO:0000256" key="2">
    <source>
        <dbReference type="ARBA" id="ARBA00022723"/>
    </source>
</evidence>
<keyword evidence="4" id="KW-0411">Iron-sulfur</keyword>
<dbReference type="InterPro" id="IPR017900">
    <property type="entry name" value="4Fe4S_Fe_S_CS"/>
</dbReference>
<organism evidence="8 9">
    <name type="scientific">Treponema brennaborense (strain DSM 12168 / CIP 105900 / DD5/3)</name>
    <dbReference type="NCBI Taxonomy" id="906968"/>
    <lineage>
        <taxon>Bacteria</taxon>
        <taxon>Pseudomonadati</taxon>
        <taxon>Spirochaetota</taxon>
        <taxon>Spirochaetia</taxon>
        <taxon>Spirochaetales</taxon>
        <taxon>Treponemataceae</taxon>
        <taxon>Treponema</taxon>
    </lineage>
</organism>
<evidence type="ECO:0000259" key="6">
    <source>
        <dbReference type="PROSITE" id="PS51379"/>
    </source>
</evidence>
<gene>
    <name evidence="8" type="ordered locus">Trebr_0777</name>
</gene>
<dbReference type="AlphaFoldDB" id="F4LIH2"/>
<dbReference type="KEGG" id="tbe:Trebr_0777"/>
<accession>F4LIH2</accession>
<feature type="region of interest" description="Disordered" evidence="5">
    <location>
        <begin position="232"/>
        <end position="264"/>
    </location>
</feature>
<keyword evidence="1" id="KW-0004">4Fe-4S</keyword>
<dbReference type="STRING" id="906968.Trebr_0777"/>
<dbReference type="EMBL" id="CP002696">
    <property type="protein sequence ID" value="AEE16213.1"/>
    <property type="molecule type" value="Genomic_DNA"/>
</dbReference>
<keyword evidence="9" id="KW-1185">Reference proteome</keyword>
<feature type="compositionally biased region" description="Basic and acidic residues" evidence="5">
    <location>
        <begin position="232"/>
        <end position="245"/>
    </location>
</feature>
<evidence type="ECO:0000256" key="4">
    <source>
        <dbReference type="ARBA" id="ARBA00023014"/>
    </source>
</evidence>
<protein>
    <submittedName>
        <fullName evidence="8">Fe-S cluster domain protein</fullName>
    </submittedName>
</protein>
<feature type="domain" description="4Fe-4S ferredoxin-type" evidence="6">
    <location>
        <begin position="38"/>
        <end position="67"/>
    </location>
</feature>
<dbReference type="PANTHER" id="PTHR43560">
    <property type="entry name" value="ION-TRANSLOCATING OXIDOREDUCTASE COMPLEX SUBUNIT B"/>
    <property type="match status" value="1"/>
</dbReference>
<name>F4LIH2_TREBD</name>
<sequence>MKTHSSAFHSVGLYSHMCKGCTICVTGCPAEAIRVRNGKAVIMEERCIDCGECIRHCPNKAKYAASLDIAELQKGRRRAALLTPSFYGQFPVKYTADMIRDAVRNIGFTDVFDVADDTETVTRATAEFLARTENPPHPVISSSCPAVIKLIQIRFPSLIENLLPVLPPVEVTARRARKTLPPGSKIYLISPCPAKMTAARVPLGYDGSQIDGSFSVGTLYIAILSALKKNAAEPDSHPETDPDAGRRRHETIRNTTVWSKESGESECLSDMRRTAWISAGGIPQAISALEAIEAGLFSVYEFAEIAACNGGCLGGPLNITCVPEAQAIIRNRLQQTAHAEAHGRHSGQQQQTGQTPPEPVSDQKPATILQPGQQEKITFSRDIPPRPGRILDADFSKARAMLEKMERIIDELPGLDCGSCGAPNCRALAEDIVRGNAAKEDCVTIMKAQYETLLFGQKNGGGK</sequence>
<feature type="domain" description="4Fe-4S ferredoxin-type" evidence="6">
    <location>
        <begin position="9"/>
        <end position="37"/>
    </location>
</feature>
<dbReference type="OrthoDB" id="9761899at2"/>
<evidence type="ECO:0000256" key="5">
    <source>
        <dbReference type="SAM" id="MobiDB-lite"/>
    </source>
</evidence>
<keyword evidence="3" id="KW-0408">Iron</keyword>
<dbReference type="Pfam" id="PF02906">
    <property type="entry name" value="Fe_hyd_lg_C"/>
    <property type="match status" value="1"/>
</dbReference>
<dbReference type="Proteomes" id="UP000006546">
    <property type="component" value="Chromosome"/>
</dbReference>
<dbReference type="InterPro" id="IPR004108">
    <property type="entry name" value="Fe_hydrogenase_lsu_C"/>
</dbReference>
<dbReference type="Gene3D" id="1.10.15.40">
    <property type="entry name" value="Electron transport complex subunit B, putative Fe-S cluster"/>
    <property type="match status" value="1"/>
</dbReference>
<keyword evidence="2" id="KW-0479">Metal-binding</keyword>
<dbReference type="Gene3D" id="3.30.70.20">
    <property type="match status" value="1"/>
</dbReference>